<dbReference type="GO" id="GO:0033617">
    <property type="term" value="P:mitochondrial respiratory chain complex IV assembly"/>
    <property type="evidence" value="ECO:0007669"/>
    <property type="project" value="TreeGrafter"/>
</dbReference>
<evidence type="ECO:0000313" key="7">
    <source>
        <dbReference type="Proteomes" id="UP000030665"/>
    </source>
</evidence>
<dbReference type="GO" id="GO:0005758">
    <property type="term" value="C:mitochondrial intermembrane space"/>
    <property type="evidence" value="ECO:0007669"/>
    <property type="project" value="TreeGrafter"/>
</dbReference>
<evidence type="ECO:0000256" key="4">
    <source>
        <dbReference type="ARBA" id="ARBA00038223"/>
    </source>
</evidence>
<reference evidence="6" key="1">
    <citation type="submission" date="2014-01" db="EMBL/GenBank/DDBJ databases">
        <authorList>
            <person name="Aslett M."/>
        </authorList>
    </citation>
    <scope>NUCLEOTIDE SEQUENCE</scope>
</reference>
<gene>
    <name evidence="6" type="ORF">TTRE_0000723801</name>
</gene>
<dbReference type="Proteomes" id="UP000030665">
    <property type="component" value="Unassembled WGS sequence"/>
</dbReference>
<evidence type="ECO:0000256" key="1">
    <source>
        <dbReference type="ARBA" id="ARBA00004496"/>
    </source>
</evidence>
<dbReference type="OrthoDB" id="268594at2759"/>
<name>A0A077ZET7_TRITR</name>
<dbReference type="STRING" id="36087.A0A077ZET7"/>
<keyword evidence="7" id="KW-1185">Reference proteome</keyword>
<protein>
    <submittedName>
        <fullName evidence="6">Cytochrome c oxidase assembly protein COX19</fullName>
    </submittedName>
</protein>
<dbReference type="Pfam" id="PF06747">
    <property type="entry name" value="CHCH"/>
    <property type="match status" value="1"/>
</dbReference>
<evidence type="ECO:0000256" key="3">
    <source>
        <dbReference type="ARBA" id="ARBA00023157"/>
    </source>
</evidence>
<evidence type="ECO:0000256" key="2">
    <source>
        <dbReference type="ARBA" id="ARBA00022490"/>
    </source>
</evidence>
<keyword evidence="2" id="KW-0963">Cytoplasm</keyword>
<feature type="domain" description="CHCH" evidence="5">
    <location>
        <begin position="28"/>
        <end position="62"/>
    </location>
</feature>
<comment type="similarity">
    <text evidence="4">Belongs to the COX19 family.</text>
</comment>
<dbReference type="PROSITE" id="PS51808">
    <property type="entry name" value="CHCH"/>
    <property type="match status" value="1"/>
</dbReference>
<keyword evidence="3" id="KW-1015">Disulfide bond</keyword>
<dbReference type="EMBL" id="HG806448">
    <property type="protein sequence ID" value="CDW58912.1"/>
    <property type="molecule type" value="Genomic_DNA"/>
</dbReference>
<comment type="subcellular location">
    <subcellularLocation>
        <location evidence="1">Cytoplasm</location>
    </subcellularLocation>
</comment>
<dbReference type="AlphaFoldDB" id="A0A077ZET7"/>
<dbReference type="PANTHER" id="PTHR21107:SF2">
    <property type="entry name" value="CYTOCHROME C OXIDASE ASSEMBLY PROTEIN COX19"/>
    <property type="match status" value="1"/>
</dbReference>
<sequence>MSYTYRQSAIEREPPLKGSFPLDHDGVCKLQMLDYMLCLQSNGLSSSPCHNLAKEYLKCRMENNLMLEEDMDKLGFKEKSKNQLNEKSP</sequence>
<evidence type="ECO:0000313" key="6">
    <source>
        <dbReference type="EMBL" id="CDW58912.1"/>
    </source>
</evidence>
<organism evidence="6 7">
    <name type="scientific">Trichuris trichiura</name>
    <name type="common">Whipworm</name>
    <name type="synonym">Trichocephalus trichiurus</name>
    <dbReference type="NCBI Taxonomy" id="36087"/>
    <lineage>
        <taxon>Eukaryota</taxon>
        <taxon>Metazoa</taxon>
        <taxon>Ecdysozoa</taxon>
        <taxon>Nematoda</taxon>
        <taxon>Enoplea</taxon>
        <taxon>Dorylaimia</taxon>
        <taxon>Trichinellida</taxon>
        <taxon>Trichuridae</taxon>
        <taxon>Trichuris</taxon>
    </lineage>
</organism>
<dbReference type="PANTHER" id="PTHR21107">
    <property type="entry name" value="CYTOCHROME C OXIDASE ASSEMBLY PROTEIN COX19"/>
    <property type="match status" value="1"/>
</dbReference>
<dbReference type="InterPro" id="IPR051383">
    <property type="entry name" value="COX19"/>
</dbReference>
<accession>A0A077ZET7</accession>
<reference evidence="6" key="2">
    <citation type="submission" date="2014-03" db="EMBL/GenBank/DDBJ databases">
        <title>The whipworm genome and dual-species transcriptomics of an intimate host-pathogen interaction.</title>
        <authorList>
            <person name="Foth B.J."/>
            <person name="Tsai I.J."/>
            <person name="Reid A.J."/>
            <person name="Bancroft A.J."/>
            <person name="Nichol S."/>
            <person name="Tracey A."/>
            <person name="Holroyd N."/>
            <person name="Cotton J.A."/>
            <person name="Stanley E.J."/>
            <person name="Zarowiecki M."/>
            <person name="Liu J.Z."/>
            <person name="Huckvale T."/>
            <person name="Cooper P.J."/>
            <person name="Grencis R.K."/>
            <person name="Berriman M."/>
        </authorList>
    </citation>
    <scope>NUCLEOTIDE SEQUENCE [LARGE SCALE GENOMIC DNA]</scope>
</reference>
<evidence type="ECO:0000259" key="5">
    <source>
        <dbReference type="Pfam" id="PF06747"/>
    </source>
</evidence>
<dbReference type="InterPro" id="IPR010625">
    <property type="entry name" value="CHCH"/>
</dbReference>
<proteinExistence type="inferred from homology"/>